<evidence type="ECO:0000313" key="3">
    <source>
        <dbReference type="Proteomes" id="UP000176998"/>
    </source>
</evidence>
<dbReference type="OrthoDB" id="10560591at2759"/>
<evidence type="ECO:0000313" key="2">
    <source>
        <dbReference type="EMBL" id="OHE96819.1"/>
    </source>
</evidence>
<accession>A0A1G4B5U9</accession>
<sequence length="183" mass="20328">METMANDCVQAFSSSSSSPRCWRGSKHVQLPSLPLCLANHPAGSRFPPPINAQSMREEVNLGPAQMFPTAADSESFWQTNRVMNASAGSAPTPSSHRSATRHWGSCWQPHQELVPQSDEKEKDECTPPHASRSPQSSPHLHLAFARERPSQKAYYQYLVCRTGHPRTELIALNKLLLQPILFG</sequence>
<organism evidence="2 3">
    <name type="scientific">Colletotrichum orchidophilum</name>
    <dbReference type="NCBI Taxonomy" id="1209926"/>
    <lineage>
        <taxon>Eukaryota</taxon>
        <taxon>Fungi</taxon>
        <taxon>Dikarya</taxon>
        <taxon>Ascomycota</taxon>
        <taxon>Pezizomycotina</taxon>
        <taxon>Sordariomycetes</taxon>
        <taxon>Hypocreomycetidae</taxon>
        <taxon>Glomerellales</taxon>
        <taxon>Glomerellaceae</taxon>
        <taxon>Colletotrichum</taxon>
    </lineage>
</organism>
<dbReference type="RefSeq" id="XP_022473975.1">
    <property type="nucleotide sequence ID" value="XM_022619600.1"/>
</dbReference>
<gene>
    <name evidence="2" type="ORF">CORC01_07965</name>
</gene>
<protein>
    <submittedName>
        <fullName evidence="2">Uncharacterized protein</fullName>
    </submittedName>
</protein>
<name>A0A1G4B5U9_9PEZI</name>
<feature type="region of interest" description="Disordered" evidence="1">
    <location>
        <begin position="112"/>
        <end position="140"/>
    </location>
</feature>
<feature type="compositionally biased region" description="Basic and acidic residues" evidence="1">
    <location>
        <begin position="117"/>
        <end position="126"/>
    </location>
</feature>
<dbReference type="Proteomes" id="UP000176998">
    <property type="component" value="Unassembled WGS sequence"/>
</dbReference>
<evidence type="ECO:0000256" key="1">
    <source>
        <dbReference type="SAM" id="MobiDB-lite"/>
    </source>
</evidence>
<keyword evidence="3" id="KW-1185">Reference proteome</keyword>
<dbReference type="AlphaFoldDB" id="A0A1G4B5U9"/>
<comment type="caution">
    <text evidence="2">The sequence shown here is derived from an EMBL/GenBank/DDBJ whole genome shotgun (WGS) entry which is preliminary data.</text>
</comment>
<reference evidence="2 3" key="1">
    <citation type="submission" date="2016-09" db="EMBL/GenBank/DDBJ databases">
        <authorList>
            <person name="Capua I."/>
            <person name="De Benedictis P."/>
            <person name="Joannis T."/>
            <person name="Lombin L.H."/>
            <person name="Cattoli G."/>
        </authorList>
    </citation>
    <scope>NUCLEOTIDE SEQUENCE [LARGE SCALE GENOMIC DNA]</scope>
    <source>
        <strain evidence="2 3">IMI 309357</strain>
    </source>
</reference>
<proteinExistence type="predicted"/>
<dbReference type="EMBL" id="MJBS01000065">
    <property type="protein sequence ID" value="OHE96819.1"/>
    <property type="molecule type" value="Genomic_DNA"/>
</dbReference>
<dbReference type="GeneID" id="34561110"/>